<dbReference type="EMBL" id="JABBGG010000006">
    <property type="protein sequence ID" value="NML61683.1"/>
    <property type="molecule type" value="Genomic_DNA"/>
</dbReference>
<dbReference type="Proteomes" id="UP000583752">
    <property type="component" value="Unassembled WGS sequence"/>
</dbReference>
<dbReference type="Gene3D" id="3.60.21.10">
    <property type="match status" value="1"/>
</dbReference>
<dbReference type="AlphaFoldDB" id="A0A848HQX1"/>
<evidence type="ECO:0000256" key="2">
    <source>
        <dbReference type="ARBA" id="ARBA00022801"/>
    </source>
</evidence>
<dbReference type="InterPro" id="IPR029052">
    <property type="entry name" value="Metallo-depent_PP-like"/>
</dbReference>
<gene>
    <name evidence="6" type="ORF">HHL21_11450</name>
</gene>
<evidence type="ECO:0000259" key="5">
    <source>
        <dbReference type="Pfam" id="PF00149"/>
    </source>
</evidence>
<comment type="similarity">
    <text evidence="4">Belongs to the cyclic nucleotide phosphodiesterase class-III family.</text>
</comment>
<keyword evidence="2" id="KW-0378">Hydrolase</keyword>
<dbReference type="GO" id="GO:0016787">
    <property type="term" value="F:hydrolase activity"/>
    <property type="evidence" value="ECO:0007669"/>
    <property type="project" value="UniProtKB-KW"/>
</dbReference>
<proteinExistence type="inferred from homology"/>
<dbReference type="RefSeq" id="WP_169465899.1">
    <property type="nucleotide sequence ID" value="NZ_JABBGG010000006.1"/>
</dbReference>
<sequence>MRTLVHLSDLHFGRVDEELLVPLRDLVHRIAPDVVVVSGDLTQRARSGQFEQAKAWLDTLPGPQIIVPGNHDISLYNVFRRFVLPLDRFKRYITDELEPVYMDDEIAVMGVNTARSLTFKDGRVNHEQVAAIRARLGGLDRHITRIVVTHHPFDLPAHADEGDLVDRAPMAMAAFSECGVDLLLSGHMHASHSGSTADRYQMSEYAALVVQAGTATSTRGRGEVNSFNVVRVEHDKVEVDRYGWDMVGKMFSVISTEKFLRSGNVWAAHTDGLYAAGL</sequence>
<evidence type="ECO:0000313" key="7">
    <source>
        <dbReference type="Proteomes" id="UP000583752"/>
    </source>
</evidence>
<organism evidence="6 7">
    <name type="scientific">Massilia polaris</name>
    <dbReference type="NCBI Taxonomy" id="2728846"/>
    <lineage>
        <taxon>Bacteria</taxon>
        <taxon>Pseudomonadati</taxon>
        <taxon>Pseudomonadota</taxon>
        <taxon>Betaproteobacteria</taxon>
        <taxon>Burkholderiales</taxon>
        <taxon>Oxalobacteraceae</taxon>
        <taxon>Telluria group</taxon>
        <taxon>Massilia</taxon>
    </lineage>
</organism>
<accession>A0A848HQX1</accession>
<evidence type="ECO:0000256" key="1">
    <source>
        <dbReference type="ARBA" id="ARBA00022723"/>
    </source>
</evidence>
<protein>
    <submittedName>
        <fullName evidence="6">Metallophosphoesterase</fullName>
    </submittedName>
</protein>
<dbReference type="InterPro" id="IPR004843">
    <property type="entry name" value="Calcineurin-like_PHP"/>
</dbReference>
<evidence type="ECO:0000256" key="3">
    <source>
        <dbReference type="ARBA" id="ARBA00023004"/>
    </source>
</evidence>
<feature type="domain" description="Calcineurin-like phosphoesterase" evidence="5">
    <location>
        <begin position="4"/>
        <end position="190"/>
    </location>
</feature>
<dbReference type="SUPFAM" id="SSF56300">
    <property type="entry name" value="Metallo-dependent phosphatases"/>
    <property type="match status" value="1"/>
</dbReference>
<dbReference type="PANTHER" id="PTHR42988:SF2">
    <property type="entry name" value="CYCLIC NUCLEOTIDE PHOSPHODIESTERASE CBUA0032-RELATED"/>
    <property type="match status" value="1"/>
</dbReference>
<dbReference type="CDD" id="cd07400">
    <property type="entry name" value="MPP_1"/>
    <property type="match status" value="1"/>
</dbReference>
<dbReference type="Pfam" id="PF00149">
    <property type="entry name" value="Metallophos"/>
    <property type="match status" value="1"/>
</dbReference>
<comment type="caution">
    <text evidence="6">The sequence shown here is derived from an EMBL/GenBank/DDBJ whole genome shotgun (WGS) entry which is preliminary data.</text>
</comment>
<dbReference type="GO" id="GO:0046872">
    <property type="term" value="F:metal ion binding"/>
    <property type="evidence" value="ECO:0007669"/>
    <property type="project" value="UniProtKB-KW"/>
</dbReference>
<dbReference type="InterPro" id="IPR050884">
    <property type="entry name" value="CNP_phosphodiesterase-III"/>
</dbReference>
<evidence type="ECO:0000256" key="4">
    <source>
        <dbReference type="ARBA" id="ARBA00025742"/>
    </source>
</evidence>
<keyword evidence="1" id="KW-0479">Metal-binding</keyword>
<keyword evidence="3" id="KW-0408">Iron</keyword>
<keyword evidence="7" id="KW-1185">Reference proteome</keyword>
<evidence type="ECO:0000313" key="6">
    <source>
        <dbReference type="EMBL" id="NML61683.1"/>
    </source>
</evidence>
<dbReference type="PANTHER" id="PTHR42988">
    <property type="entry name" value="PHOSPHOHYDROLASE"/>
    <property type="match status" value="1"/>
</dbReference>
<reference evidence="6 7" key="1">
    <citation type="submission" date="2020-04" db="EMBL/GenBank/DDBJ databases">
        <title>Massilia sp. RP-1-19 isolated from soil.</title>
        <authorList>
            <person name="Dahal R.H."/>
        </authorList>
    </citation>
    <scope>NUCLEOTIDE SEQUENCE [LARGE SCALE GENOMIC DNA]</scope>
    <source>
        <strain evidence="6 7">RP-1-19</strain>
    </source>
</reference>
<name>A0A848HQX1_9BURK</name>